<dbReference type="InterPro" id="IPR036691">
    <property type="entry name" value="Endo/exonu/phosph_ase_sf"/>
</dbReference>
<feature type="region of interest" description="Disordered" evidence="1">
    <location>
        <begin position="341"/>
        <end position="366"/>
    </location>
</feature>
<organism evidence="4 5">
    <name type="scientific">Saccharicrinis carchari</name>
    <dbReference type="NCBI Taxonomy" id="1168039"/>
    <lineage>
        <taxon>Bacteria</taxon>
        <taxon>Pseudomonadati</taxon>
        <taxon>Bacteroidota</taxon>
        <taxon>Bacteroidia</taxon>
        <taxon>Marinilabiliales</taxon>
        <taxon>Marinilabiliaceae</taxon>
        <taxon>Saccharicrinis</taxon>
    </lineage>
</organism>
<feature type="transmembrane region" description="Helical" evidence="2">
    <location>
        <begin position="43"/>
        <end position="63"/>
    </location>
</feature>
<evidence type="ECO:0000313" key="4">
    <source>
        <dbReference type="EMBL" id="SMO76314.1"/>
    </source>
</evidence>
<keyword evidence="4" id="KW-0255">Endonuclease</keyword>
<dbReference type="Pfam" id="PF03372">
    <property type="entry name" value="Exo_endo_phos"/>
    <property type="match status" value="1"/>
</dbReference>
<dbReference type="Gene3D" id="3.60.10.10">
    <property type="entry name" value="Endonuclease/exonuclease/phosphatase"/>
    <property type="match status" value="1"/>
</dbReference>
<dbReference type="EMBL" id="FXTB01000007">
    <property type="protein sequence ID" value="SMO76314.1"/>
    <property type="molecule type" value="Genomic_DNA"/>
</dbReference>
<dbReference type="SUPFAM" id="SSF56219">
    <property type="entry name" value="DNase I-like"/>
    <property type="match status" value="1"/>
</dbReference>
<feature type="transmembrane region" description="Helical" evidence="2">
    <location>
        <begin position="69"/>
        <end position="89"/>
    </location>
</feature>
<dbReference type="AlphaFoldDB" id="A0A521DX58"/>
<evidence type="ECO:0000256" key="1">
    <source>
        <dbReference type="SAM" id="MobiDB-lite"/>
    </source>
</evidence>
<gene>
    <name evidence="4" type="ORF">SAMN06265379_1071</name>
</gene>
<evidence type="ECO:0000259" key="3">
    <source>
        <dbReference type="Pfam" id="PF03372"/>
    </source>
</evidence>
<evidence type="ECO:0000313" key="5">
    <source>
        <dbReference type="Proteomes" id="UP000319040"/>
    </source>
</evidence>
<accession>A0A521DX58</accession>
<feature type="transmembrane region" description="Helical" evidence="2">
    <location>
        <begin position="12"/>
        <end position="31"/>
    </location>
</feature>
<dbReference type="GO" id="GO:0004519">
    <property type="term" value="F:endonuclease activity"/>
    <property type="evidence" value="ECO:0007669"/>
    <property type="project" value="UniProtKB-KW"/>
</dbReference>
<sequence length="366" mass="42221">MTIFQDPFSLSRIITFILAIVTISATFASRLKWDDWWIRAFDFPRIQISALLLITLMLTAWVYDFSELWHFFLLFLLLCSLAYQAYRIYPYTLLAPKQVLSVQNQIIEPEKDNTVSVLVSNVLTPNRQSHRLLEVVRKKNPDILLTLESDKWWEDKLNVLEPDYPYTVKVPLDNLYGMHLYSRLELIDAEVNYLVESDVPSIETTVKLKSGKTIRLFCLHPAPPSPSQNETSAERDAELLMVANKLDADNETILVMGDLNDVAWSRTTSLFLKMSGLLDPRRGRGFFNTFHAGHLLLRWPLDHIFHSNDFKLIAMERQKNIGSDHFPIYSKLLYSSKAQYAQNTTDSPSTEEKEEAVEKIKKGTEG</sequence>
<evidence type="ECO:0000256" key="2">
    <source>
        <dbReference type="SAM" id="Phobius"/>
    </source>
</evidence>
<keyword evidence="4" id="KW-0540">Nuclease</keyword>
<reference evidence="4 5" key="1">
    <citation type="submission" date="2017-05" db="EMBL/GenBank/DDBJ databases">
        <authorList>
            <person name="Varghese N."/>
            <person name="Submissions S."/>
        </authorList>
    </citation>
    <scope>NUCLEOTIDE SEQUENCE [LARGE SCALE GENOMIC DNA]</scope>
    <source>
        <strain evidence="4 5">DSM 27040</strain>
    </source>
</reference>
<feature type="domain" description="Endonuclease/exonuclease/phosphatase" evidence="3">
    <location>
        <begin position="121"/>
        <end position="325"/>
    </location>
</feature>
<keyword evidence="4" id="KW-0378">Hydrolase</keyword>
<keyword evidence="2" id="KW-1133">Transmembrane helix</keyword>
<dbReference type="OrthoDB" id="9796594at2"/>
<dbReference type="GO" id="GO:0004527">
    <property type="term" value="F:exonuclease activity"/>
    <property type="evidence" value="ECO:0007669"/>
    <property type="project" value="UniProtKB-KW"/>
</dbReference>
<proteinExistence type="predicted"/>
<keyword evidence="4" id="KW-0269">Exonuclease</keyword>
<protein>
    <submittedName>
        <fullName evidence="4">Uncharacterized conserved protein YafD, endonuclease/exonuclease/phosphatase (EEP) superfamily</fullName>
    </submittedName>
</protein>
<keyword evidence="2" id="KW-0472">Membrane</keyword>
<dbReference type="InterPro" id="IPR005135">
    <property type="entry name" value="Endo/exonuclease/phosphatase"/>
</dbReference>
<keyword evidence="5" id="KW-1185">Reference proteome</keyword>
<feature type="compositionally biased region" description="Basic and acidic residues" evidence="1">
    <location>
        <begin position="356"/>
        <end position="366"/>
    </location>
</feature>
<dbReference type="Proteomes" id="UP000319040">
    <property type="component" value="Unassembled WGS sequence"/>
</dbReference>
<keyword evidence="2" id="KW-0812">Transmembrane</keyword>
<name>A0A521DX58_SACCC</name>